<gene>
    <name evidence="2" type="ORF">FJTKL_11188</name>
</gene>
<evidence type="ECO:0000313" key="3">
    <source>
        <dbReference type="Proteomes" id="UP001600888"/>
    </source>
</evidence>
<evidence type="ECO:0000313" key="2">
    <source>
        <dbReference type="EMBL" id="KAL2282148.1"/>
    </source>
</evidence>
<protein>
    <submittedName>
        <fullName evidence="2">Uncharacterized protein</fullName>
    </submittedName>
</protein>
<dbReference type="EMBL" id="JBAWTH010000052">
    <property type="protein sequence ID" value="KAL2282148.1"/>
    <property type="molecule type" value="Genomic_DNA"/>
</dbReference>
<comment type="caution">
    <text evidence="2">The sequence shown here is derived from an EMBL/GenBank/DDBJ whole genome shotgun (WGS) entry which is preliminary data.</text>
</comment>
<proteinExistence type="predicted"/>
<accession>A0ABR4EIB6</accession>
<name>A0ABR4EIB6_9PEZI</name>
<feature type="region of interest" description="Disordered" evidence="1">
    <location>
        <begin position="25"/>
        <end position="56"/>
    </location>
</feature>
<organism evidence="2 3">
    <name type="scientific">Diaporthe vaccinii</name>
    <dbReference type="NCBI Taxonomy" id="105482"/>
    <lineage>
        <taxon>Eukaryota</taxon>
        <taxon>Fungi</taxon>
        <taxon>Dikarya</taxon>
        <taxon>Ascomycota</taxon>
        <taxon>Pezizomycotina</taxon>
        <taxon>Sordariomycetes</taxon>
        <taxon>Sordariomycetidae</taxon>
        <taxon>Diaporthales</taxon>
        <taxon>Diaporthaceae</taxon>
        <taxon>Diaporthe</taxon>
        <taxon>Diaporthe eres species complex</taxon>
    </lineage>
</organism>
<evidence type="ECO:0000256" key="1">
    <source>
        <dbReference type="SAM" id="MobiDB-lite"/>
    </source>
</evidence>
<keyword evidence="3" id="KW-1185">Reference proteome</keyword>
<sequence>MEYLRQTCHELTILSDDKLQTALSQTALSQTKPSCELGNKHRRQGMTDSDTDPSGAPAKYVKLNETHVAQPARYVEGYSSELDSHFSLSDALSAQSATQPPLAMVPSGNAAGPVALESHPSISSQMVYTDTLEGQESFNPRFDAPLLGVLNFVPCYADDQQMAQTIGEGL</sequence>
<reference evidence="2 3" key="1">
    <citation type="submission" date="2024-03" db="EMBL/GenBank/DDBJ databases">
        <title>A high-quality draft genome sequence of Diaporthe vaccinii, a causative agent of upright dieback and viscid rot disease in cranberry plants.</title>
        <authorList>
            <person name="Sarrasin M."/>
            <person name="Lang B.F."/>
            <person name="Burger G."/>
        </authorList>
    </citation>
    <scope>NUCLEOTIDE SEQUENCE [LARGE SCALE GENOMIC DNA]</scope>
    <source>
        <strain evidence="2 3">IS7</strain>
    </source>
</reference>
<dbReference type="Proteomes" id="UP001600888">
    <property type="component" value="Unassembled WGS sequence"/>
</dbReference>